<accession>A0ABM9DGH2</accession>
<name>A0ABM9DGH2_9HYPH</name>
<dbReference type="Proteomes" id="UP001152604">
    <property type="component" value="Unassembled WGS sequence"/>
</dbReference>
<proteinExistence type="predicted"/>
<reference evidence="1" key="1">
    <citation type="submission" date="2022-03" db="EMBL/GenBank/DDBJ databases">
        <authorList>
            <person name="Brunel B."/>
        </authorList>
    </citation>
    <scope>NUCLEOTIDE SEQUENCE</scope>
    <source>
        <strain evidence="1">STM4922sample</strain>
    </source>
</reference>
<protein>
    <submittedName>
        <fullName evidence="1">Uncharacterized protein</fullName>
    </submittedName>
</protein>
<dbReference type="EMBL" id="CAKXZS010000005">
    <property type="protein sequence ID" value="CAH2395675.1"/>
    <property type="molecule type" value="Genomic_DNA"/>
</dbReference>
<gene>
    <name evidence="1" type="ORF">MES4922_130092</name>
</gene>
<evidence type="ECO:0000313" key="1">
    <source>
        <dbReference type="EMBL" id="CAH2395675.1"/>
    </source>
</evidence>
<sequence length="40" mass="4869">MMAGEKAHLTKEKAMLRLFIRHWSYIPPLRKIGRILRYRS</sequence>
<keyword evidence="2" id="KW-1185">Reference proteome</keyword>
<dbReference type="RefSeq" id="WP_301555125.1">
    <property type="nucleotide sequence ID" value="NZ_CAKXZS010000005.1"/>
</dbReference>
<comment type="caution">
    <text evidence="1">The sequence shown here is derived from an EMBL/GenBank/DDBJ whole genome shotgun (WGS) entry which is preliminary data.</text>
</comment>
<evidence type="ECO:0000313" key="2">
    <source>
        <dbReference type="Proteomes" id="UP001152604"/>
    </source>
</evidence>
<organism evidence="1 2">
    <name type="scientific">Mesorhizobium ventifaucium</name>
    <dbReference type="NCBI Taxonomy" id="666020"/>
    <lineage>
        <taxon>Bacteria</taxon>
        <taxon>Pseudomonadati</taxon>
        <taxon>Pseudomonadota</taxon>
        <taxon>Alphaproteobacteria</taxon>
        <taxon>Hyphomicrobiales</taxon>
        <taxon>Phyllobacteriaceae</taxon>
        <taxon>Mesorhizobium</taxon>
    </lineage>
</organism>